<dbReference type="InterPro" id="IPR010730">
    <property type="entry name" value="HET"/>
</dbReference>
<dbReference type="Pfam" id="PF06985">
    <property type="entry name" value="HET"/>
    <property type="match status" value="1"/>
</dbReference>
<proteinExistence type="predicted"/>
<organism evidence="2 3">
    <name type="scientific">Oidiodendron maius (strain Zn)</name>
    <dbReference type="NCBI Taxonomy" id="913774"/>
    <lineage>
        <taxon>Eukaryota</taxon>
        <taxon>Fungi</taxon>
        <taxon>Dikarya</taxon>
        <taxon>Ascomycota</taxon>
        <taxon>Pezizomycotina</taxon>
        <taxon>Leotiomycetes</taxon>
        <taxon>Leotiomycetes incertae sedis</taxon>
        <taxon>Myxotrichaceae</taxon>
        <taxon>Oidiodendron</taxon>
    </lineage>
</organism>
<evidence type="ECO:0000259" key="1">
    <source>
        <dbReference type="Pfam" id="PF06985"/>
    </source>
</evidence>
<evidence type="ECO:0000313" key="2">
    <source>
        <dbReference type="EMBL" id="KIM94473.1"/>
    </source>
</evidence>
<dbReference type="STRING" id="913774.A0A0C3C6G0"/>
<feature type="non-terminal residue" evidence="2">
    <location>
        <position position="399"/>
    </location>
</feature>
<dbReference type="InParanoid" id="A0A0C3C6G0"/>
<protein>
    <recommendedName>
        <fullName evidence="1">Heterokaryon incompatibility domain-containing protein</fullName>
    </recommendedName>
</protein>
<accession>A0A0C3C6G0</accession>
<name>A0A0C3C6G0_OIDMZ</name>
<feature type="domain" description="Heterokaryon incompatibility" evidence="1">
    <location>
        <begin position="86"/>
        <end position="234"/>
    </location>
</feature>
<dbReference type="AlphaFoldDB" id="A0A0C3C6G0"/>
<dbReference type="EMBL" id="KN832890">
    <property type="protein sequence ID" value="KIM94473.1"/>
    <property type="molecule type" value="Genomic_DNA"/>
</dbReference>
<reference evidence="3" key="2">
    <citation type="submission" date="2015-01" db="EMBL/GenBank/DDBJ databases">
        <title>Evolutionary Origins and Diversification of the Mycorrhizal Mutualists.</title>
        <authorList>
            <consortium name="DOE Joint Genome Institute"/>
            <consortium name="Mycorrhizal Genomics Consortium"/>
            <person name="Kohler A."/>
            <person name="Kuo A."/>
            <person name="Nagy L.G."/>
            <person name="Floudas D."/>
            <person name="Copeland A."/>
            <person name="Barry K.W."/>
            <person name="Cichocki N."/>
            <person name="Veneault-Fourrey C."/>
            <person name="LaButti K."/>
            <person name="Lindquist E.A."/>
            <person name="Lipzen A."/>
            <person name="Lundell T."/>
            <person name="Morin E."/>
            <person name="Murat C."/>
            <person name="Riley R."/>
            <person name="Ohm R."/>
            <person name="Sun H."/>
            <person name="Tunlid A."/>
            <person name="Henrissat B."/>
            <person name="Grigoriev I.V."/>
            <person name="Hibbett D.S."/>
            <person name="Martin F."/>
        </authorList>
    </citation>
    <scope>NUCLEOTIDE SEQUENCE [LARGE SCALE GENOMIC DNA]</scope>
    <source>
        <strain evidence="3">Zn</strain>
    </source>
</reference>
<keyword evidence="3" id="KW-1185">Reference proteome</keyword>
<dbReference type="PANTHER" id="PTHR33112:SF12">
    <property type="entry name" value="HETEROKARYON INCOMPATIBILITY DOMAIN-CONTAINING PROTEIN"/>
    <property type="match status" value="1"/>
</dbReference>
<sequence>MNYSLKGTIVRIEPSLNPFRRTLIPKQHGQSQIDPRVVLSWIQNCNEHHGRCKIRRHESVNREPPLIRLIDVKSKRLITMREPVKYMALSYVWGNTTMFRTQKKDLKALEEVGGLSPYWNRLGQTIQDAILFVNSLNEHYLWADAICITQDDANEMRTQISQMDSIYNHAFLTLIALSATDANSDLPGVRLDTRSTTGAAAIVQGNVLSAQPPSAWADISSSSAYDTRAWTFQESVLSSRCLFFSEKRVIFQCLQSVEMEHLVSEQSSERPSPEHINPLVNLLSPFRNPTIHVNNPSALYTDFMRSFYLYQILTVNYARRKLTYPSDILNAFSGVMGMLERRGAGRFICGLPESSLDLALLWTHGSVRGIHRRNLGDNSTTPNLPSWTWAAWSGPVRWD</sequence>
<evidence type="ECO:0000313" key="3">
    <source>
        <dbReference type="Proteomes" id="UP000054321"/>
    </source>
</evidence>
<dbReference type="OrthoDB" id="2958217at2759"/>
<dbReference type="Proteomes" id="UP000054321">
    <property type="component" value="Unassembled WGS sequence"/>
</dbReference>
<dbReference type="HOGENOM" id="CLU_002639_8_5_1"/>
<reference evidence="2 3" key="1">
    <citation type="submission" date="2014-04" db="EMBL/GenBank/DDBJ databases">
        <authorList>
            <consortium name="DOE Joint Genome Institute"/>
            <person name="Kuo A."/>
            <person name="Martino E."/>
            <person name="Perotto S."/>
            <person name="Kohler A."/>
            <person name="Nagy L.G."/>
            <person name="Floudas D."/>
            <person name="Copeland A."/>
            <person name="Barry K.W."/>
            <person name="Cichocki N."/>
            <person name="Veneault-Fourrey C."/>
            <person name="LaButti K."/>
            <person name="Lindquist E.A."/>
            <person name="Lipzen A."/>
            <person name="Lundell T."/>
            <person name="Morin E."/>
            <person name="Murat C."/>
            <person name="Sun H."/>
            <person name="Tunlid A."/>
            <person name="Henrissat B."/>
            <person name="Grigoriev I.V."/>
            <person name="Hibbett D.S."/>
            <person name="Martin F."/>
            <person name="Nordberg H.P."/>
            <person name="Cantor M.N."/>
            <person name="Hua S.X."/>
        </authorList>
    </citation>
    <scope>NUCLEOTIDE SEQUENCE [LARGE SCALE GENOMIC DNA]</scope>
    <source>
        <strain evidence="2 3">Zn</strain>
    </source>
</reference>
<dbReference type="PANTHER" id="PTHR33112">
    <property type="entry name" value="DOMAIN PROTEIN, PUTATIVE-RELATED"/>
    <property type="match status" value="1"/>
</dbReference>
<gene>
    <name evidence="2" type="ORF">OIDMADRAFT_136155</name>
</gene>